<name>A0A4U1JGI8_9BACT</name>
<dbReference type="CDD" id="cd07176">
    <property type="entry name" value="terB"/>
    <property type="match status" value="1"/>
</dbReference>
<evidence type="ECO:0000313" key="4">
    <source>
        <dbReference type="Proteomes" id="UP000309215"/>
    </source>
</evidence>
<comment type="caution">
    <text evidence="3">The sequence shown here is derived from an EMBL/GenBank/DDBJ whole genome shotgun (WGS) entry which is preliminary data.</text>
</comment>
<dbReference type="Proteomes" id="UP000309215">
    <property type="component" value="Unassembled WGS sequence"/>
</dbReference>
<dbReference type="OrthoDB" id="5515918at2"/>
<dbReference type="AlphaFoldDB" id="A0A4U1JGI8"/>
<dbReference type="SUPFAM" id="SSF158682">
    <property type="entry name" value="TerB-like"/>
    <property type="match status" value="1"/>
</dbReference>
<proteinExistence type="predicted"/>
<accession>A0A4U1JGI8</accession>
<dbReference type="Gene3D" id="1.10.3680.10">
    <property type="entry name" value="TerB-like"/>
    <property type="match status" value="1"/>
</dbReference>
<protein>
    <recommendedName>
        <fullName evidence="2">HTH cro/C1-type domain-containing protein</fullName>
    </recommendedName>
</protein>
<dbReference type="InterPro" id="IPR001387">
    <property type="entry name" value="Cro/C1-type_HTH"/>
</dbReference>
<sequence>MGAEVSYRPRAERAWTMPPPACEGPCQKEREVVMAEVKRLQGLGNVAAVQEALAQANAYKEMLEREAAAKAEAEAQNAAEEAHVGAQIGALVEAAYLVASADGRYTSSESERLVERVGALTEDKFASHQLAAMADEAQNRASEGIDARARAIAEILPDPELRRATLLVASAVAWLDGGVGQKEGLALQSLARAFGISIDELHKIMSKAHG</sequence>
<keyword evidence="1" id="KW-0175">Coiled coil</keyword>
<gene>
    <name evidence="3" type="ORF">E8A74_08265</name>
</gene>
<evidence type="ECO:0000256" key="1">
    <source>
        <dbReference type="SAM" id="Coils"/>
    </source>
</evidence>
<dbReference type="InterPro" id="IPR007791">
    <property type="entry name" value="DjlA_N"/>
</dbReference>
<feature type="domain" description="HTH cro/C1-type" evidence="2">
    <location>
        <begin position="187"/>
        <end position="201"/>
    </location>
</feature>
<feature type="coiled-coil region" evidence="1">
    <location>
        <begin position="46"/>
        <end position="83"/>
    </location>
</feature>
<dbReference type="InterPro" id="IPR029024">
    <property type="entry name" value="TerB-like"/>
</dbReference>
<evidence type="ECO:0000313" key="3">
    <source>
        <dbReference type="EMBL" id="TKD10430.1"/>
    </source>
</evidence>
<reference evidence="3 4" key="1">
    <citation type="submission" date="2019-04" db="EMBL/GenBank/DDBJ databases">
        <authorList>
            <person name="Li Y."/>
            <person name="Wang J."/>
        </authorList>
    </citation>
    <scope>NUCLEOTIDE SEQUENCE [LARGE SCALE GENOMIC DNA]</scope>
    <source>
        <strain evidence="3 4">DSM 14668</strain>
    </source>
</reference>
<dbReference type="EMBL" id="SSMQ01000006">
    <property type="protein sequence ID" value="TKD10430.1"/>
    <property type="molecule type" value="Genomic_DNA"/>
</dbReference>
<dbReference type="Pfam" id="PF05099">
    <property type="entry name" value="TerB"/>
    <property type="match status" value="1"/>
</dbReference>
<dbReference type="PROSITE" id="PS50943">
    <property type="entry name" value="HTH_CROC1"/>
    <property type="match status" value="1"/>
</dbReference>
<keyword evidence="4" id="KW-1185">Reference proteome</keyword>
<organism evidence="3 4">
    <name type="scientific">Polyangium fumosum</name>
    <dbReference type="NCBI Taxonomy" id="889272"/>
    <lineage>
        <taxon>Bacteria</taxon>
        <taxon>Pseudomonadati</taxon>
        <taxon>Myxococcota</taxon>
        <taxon>Polyangia</taxon>
        <taxon>Polyangiales</taxon>
        <taxon>Polyangiaceae</taxon>
        <taxon>Polyangium</taxon>
    </lineage>
</organism>
<evidence type="ECO:0000259" key="2">
    <source>
        <dbReference type="PROSITE" id="PS50943"/>
    </source>
</evidence>